<feature type="chain" id="PRO_5020938598" evidence="1">
    <location>
        <begin position="21"/>
        <end position="399"/>
    </location>
</feature>
<dbReference type="Gene3D" id="3.40.50.1110">
    <property type="entry name" value="SGNH hydrolase"/>
    <property type="match status" value="1"/>
</dbReference>
<feature type="signal peptide" evidence="1">
    <location>
        <begin position="1"/>
        <end position="20"/>
    </location>
</feature>
<evidence type="ECO:0000313" key="2">
    <source>
        <dbReference type="EMBL" id="TCS89903.1"/>
    </source>
</evidence>
<proteinExistence type="predicted"/>
<sequence>MTTITAILGVLLSVSAGMSASTTVPGTGDTLAVLYEKQLNNSGSFPELLLNGVGEFTADGLQITGKEDVAKLDKFYAIAERKVQYLVSFSADAKAVFRSSEGDFIAYVDVQHKRISIATSPGVEETVNFLQADRDYLVEVYHIYQQAKLRITDVLTGEAAEIAVVHDGQGGVGKGVLQQGFNVGMQWDRYCFGLAGGASMTIKKIAVYALKKKVKLLIYGDSITQPEGYFPSKDFPLSWTQRIIRKLKGDAMSSGRGGATIDMVLEYIQNELPYIEAEYVMVTIGTNGGNTAPKLTQLVDYIKSRGAIPILNNIPCNESATQIAENLLIEEVRRQSGIKGCKFDLATSLPDDGKVVDKSMMYWEDYSGSYGWQIYHHPNEKGGATMYERTLSDVPEIYE</sequence>
<dbReference type="EMBL" id="SMAD01000001">
    <property type="protein sequence ID" value="TCS89903.1"/>
    <property type="molecule type" value="Genomic_DNA"/>
</dbReference>
<gene>
    <name evidence="2" type="ORF">EDD80_101100</name>
</gene>
<keyword evidence="3" id="KW-1185">Reference proteome</keyword>
<comment type="caution">
    <text evidence="2">The sequence shown here is derived from an EMBL/GenBank/DDBJ whole genome shotgun (WGS) entry which is preliminary data.</text>
</comment>
<dbReference type="SUPFAM" id="SSF52266">
    <property type="entry name" value="SGNH hydrolase"/>
    <property type="match status" value="1"/>
</dbReference>
<reference evidence="2 3" key="1">
    <citation type="submission" date="2019-03" db="EMBL/GenBank/DDBJ databases">
        <title>Genomic Encyclopedia of Type Strains, Phase IV (KMG-IV): sequencing the most valuable type-strain genomes for metagenomic binning, comparative biology and taxonomic classification.</title>
        <authorList>
            <person name="Goeker M."/>
        </authorList>
    </citation>
    <scope>NUCLEOTIDE SEQUENCE [LARGE SCALE GENOMIC DNA]</scope>
    <source>
        <strain evidence="2 3">DSM 21100</strain>
    </source>
</reference>
<protein>
    <submittedName>
        <fullName evidence="2">GDSL-like lipase/acylhydrolase family protein</fullName>
    </submittedName>
</protein>
<dbReference type="InterPro" id="IPR036514">
    <property type="entry name" value="SGNH_hydro_sf"/>
</dbReference>
<keyword evidence="2" id="KW-0378">Hydrolase</keyword>
<evidence type="ECO:0000313" key="3">
    <source>
        <dbReference type="Proteomes" id="UP000295807"/>
    </source>
</evidence>
<evidence type="ECO:0000256" key="1">
    <source>
        <dbReference type="SAM" id="SignalP"/>
    </source>
</evidence>
<dbReference type="Proteomes" id="UP000295807">
    <property type="component" value="Unassembled WGS sequence"/>
</dbReference>
<organism evidence="2 3">
    <name type="scientific">Anseongella ginsenosidimutans</name>
    <dbReference type="NCBI Taxonomy" id="496056"/>
    <lineage>
        <taxon>Bacteria</taxon>
        <taxon>Pseudomonadati</taxon>
        <taxon>Bacteroidota</taxon>
        <taxon>Sphingobacteriia</taxon>
        <taxon>Sphingobacteriales</taxon>
        <taxon>Sphingobacteriaceae</taxon>
        <taxon>Anseongella</taxon>
    </lineage>
</organism>
<dbReference type="AlphaFoldDB" id="A0A4V6NZ54"/>
<accession>A0A4V6NZ54</accession>
<keyword evidence="1" id="KW-0732">Signal</keyword>
<name>A0A4V6NZ54_9SPHI</name>
<dbReference type="GO" id="GO:0016788">
    <property type="term" value="F:hydrolase activity, acting on ester bonds"/>
    <property type="evidence" value="ECO:0007669"/>
    <property type="project" value="UniProtKB-ARBA"/>
</dbReference>
<dbReference type="OrthoDB" id="1080528at2"/>